<dbReference type="GO" id="GO:0008194">
    <property type="term" value="F:UDP-glycosyltransferase activity"/>
    <property type="evidence" value="ECO:0007669"/>
    <property type="project" value="InterPro"/>
</dbReference>
<dbReference type="CDD" id="cd03784">
    <property type="entry name" value="GT1_Gtf-like"/>
    <property type="match status" value="1"/>
</dbReference>
<dbReference type="EMBL" id="OC855751">
    <property type="protein sequence ID" value="CAD7622577.1"/>
    <property type="molecule type" value="Genomic_DNA"/>
</dbReference>
<dbReference type="InterPro" id="IPR000182">
    <property type="entry name" value="GNAT_dom"/>
</dbReference>
<dbReference type="Proteomes" id="UP000759131">
    <property type="component" value="Unassembled WGS sequence"/>
</dbReference>
<evidence type="ECO:0000313" key="4">
    <source>
        <dbReference type="Proteomes" id="UP000759131"/>
    </source>
</evidence>
<dbReference type="Pfam" id="PF00583">
    <property type="entry name" value="Acetyltransf_1"/>
    <property type="match status" value="2"/>
</dbReference>
<dbReference type="InterPro" id="IPR002213">
    <property type="entry name" value="UDP_glucos_trans"/>
</dbReference>
<dbReference type="Gene3D" id="3.40.630.90">
    <property type="match status" value="1"/>
</dbReference>
<dbReference type="InterPro" id="IPR035595">
    <property type="entry name" value="UDP_glycos_trans_CS"/>
</dbReference>
<feature type="domain" description="N-acetyltransferase" evidence="2">
    <location>
        <begin position="351"/>
        <end position="487"/>
    </location>
</feature>
<accession>A0A7R9KGU2</accession>
<dbReference type="Gene3D" id="3.40.630.30">
    <property type="match status" value="3"/>
</dbReference>
<protein>
    <recommendedName>
        <fullName evidence="2">N-acetyltransferase domain-containing protein</fullName>
    </recommendedName>
</protein>
<evidence type="ECO:0000313" key="3">
    <source>
        <dbReference type="EMBL" id="CAD7622577.1"/>
    </source>
</evidence>
<sequence length="887" mass="99619">MANRELTVLFVPGDYVGAVMSSIGMAEVLRDSGRHRCVFAVTGGEKSRVERMRAIGFEVISIGEKADRNAENWAHNECNHNLTPLQTVQNLIQLFYEWYSMAAEVVDPYVRDVIADLKPDVIITDHLYTLPSIVTSGIPWIFSWSNSPLSLDYGIDDDRLPPSALGLPTNSDKEVKEKYRKLVNEAKAKLWYKHRDRVLANGCPLLHEYQLWTPSPFANFYMTPKELDYTDIRPLPDTFHGFDYYKRSANVDAFEMPEKLRNKSGKLLFLSLGSIGSGRVQLMKRLVAILAKSQHRIIVAKGVNHSQYELADNMWGDMFVPQIEVLPLIDLMLTHGGNNTVTETMYFGKPMIVLPLFFDQYDNAQRVQEKGFGVRLDPYECSEQQLLQSIDYVLNDKIIAENCKLLGVCISANLSPDLSYMSMYAVLKEYQGLGIGTALWDKAIKHMGDRNVSLFVENRKMRDIYYNRCNFRVVPKRRALVMSGNFVANSLTASIPGIRLVDMNDNNIADVIEYDKQYCCGRDRSTQLRAHIATDPEGAVVAQHITTGELLGLCGIINLSPELSYVVIYAVRDECQGLGIGTALWDKAIKHVGDRNITLQSSEPKITDVYKNRQNFTLIPERKIVVMKGKPVVNALTASIRGISLVDMNDKNIADVIEYDKQVCDGLDRSAQLRALNGPFNSIGTVVAQDITTGELLGVCQCVNLSPELSFLMVYAVRQEYQELGIGSALWDRVIEHIGDRNVFLLSSSKKMQDLYKNKHNFRFVPQRRRLVMTGKPVVNNLITTIDGISVVDINDSNIADVIEYDKQVCDGLDRSAQLRALNGQFKTASLVAINDNNQVLGYCFISDTVSGDLFVSPLYADNQQIAELLVGKYKIYCPGISALCSY</sequence>
<organism evidence="3">
    <name type="scientific">Medioppia subpectinata</name>
    <dbReference type="NCBI Taxonomy" id="1979941"/>
    <lineage>
        <taxon>Eukaryota</taxon>
        <taxon>Metazoa</taxon>
        <taxon>Ecdysozoa</taxon>
        <taxon>Arthropoda</taxon>
        <taxon>Chelicerata</taxon>
        <taxon>Arachnida</taxon>
        <taxon>Acari</taxon>
        <taxon>Acariformes</taxon>
        <taxon>Sarcoptiformes</taxon>
        <taxon>Oribatida</taxon>
        <taxon>Brachypylina</taxon>
        <taxon>Oppioidea</taxon>
        <taxon>Oppiidae</taxon>
        <taxon>Medioppia</taxon>
    </lineage>
</organism>
<dbReference type="Pfam" id="PF00201">
    <property type="entry name" value="UDPGT"/>
    <property type="match status" value="1"/>
</dbReference>
<dbReference type="Gene3D" id="3.40.50.2000">
    <property type="entry name" value="Glycogen Phosphorylase B"/>
    <property type="match status" value="2"/>
</dbReference>
<name>A0A7R9KGU2_9ACAR</name>
<proteinExistence type="predicted"/>
<dbReference type="InterPro" id="IPR016181">
    <property type="entry name" value="Acyl_CoA_acyltransferase"/>
</dbReference>
<dbReference type="PANTHER" id="PTHR47237:SF1">
    <property type="entry name" value="SLL0310 PROTEIN"/>
    <property type="match status" value="1"/>
</dbReference>
<feature type="domain" description="N-acetyltransferase" evidence="2">
    <location>
        <begin position="643"/>
        <end position="783"/>
    </location>
</feature>
<gene>
    <name evidence="3" type="ORF">OSB1V03_LOCUS3040</name>
</gene>
<dbReference type="SUPFAM" id="SSF53756">
    <property type="entry name" value="UDP-Glycosyltransferase/glycogen phosphorylase"/>
    <property type="match status" value="1"/>
</dbReference>
<reference evidence="3" key="1">
    <citation type="submission" date="2020-11" db="EMBL/GenBank/DDBJ databases">
        <authorList>
            <person name="Tran Van P."/>
        </authorList>
    </citation>
    <scope>NUCLEOTIDE SEQUENCE</scope>
</reference>
<evidence type="ECO:0000259" key="2">
    <source>
        <dbReference type="PROSITE" id="PS51186"/>
    </source>
</evidence>
<dbReference type="PROSITE" id="PS51186">
    <property type="entry name" value="GNAT"/>
    <property type="match status" value="3"/>
</dbReference>
<evidence type="ECO:0000256" key="1">
    <source>
        <dbReference type="ARBA" id="ARBA00022679"/>
    </source>
</evidence>
<dbReference type="AlphaFoldDB" id="A0A7R9KGU2"/>
<dbReference type="SUPFAM" id="SSF55729">
    <property type="entry name" value="Acyl-CoA N-acyltransferases (Nat)"/>
    <property type="match status" value="2"/>
</dbReference>
<keyword evidence="4" id="KW-1185">Reference proteome</keyword>
<feature type="domain" description="N-acetyltransferase" evidence="2">
    <location>
        <begin position="498"/>
        <end position="639"/>
    </location>
</feature>
<dbReference type="GO" id="GO:0016747">
    <property type="term" value="F:acyltransferase activity, transferring groups other than amino-acyl groups"/>
    <property type="evidence" value="ECO:0007669"/>
    <property type="project" value="InterPro"/>
</dbReference>
<dbReference type="PROSITE" id="PS00375">
    <property type="entry name" value="UDPGT"/>
    <property type="match status" value="1"/>
</dbReference>
<dbReference type="OrthoDB" id="5835829at2759"/>
<keyword evidence="1" id="KW-0808">Transferase</keyword>
<dbReference type="CDD" id="cd04301">
    <property type="entry name" value="NAT_SF"/>
    <property type="match status" value="3"/>
</dbReference>
<dbReference type="PANTHER" id="PTHR47237">
    <property type="entry name" value="SLL0310 PROTEIN"/>
    <property type="match status" value="1"/>
</dbReference>
<dbReference type="EMBL" id="CAJPIZ010001176">
    <property type="protein sequence ID" value="CAG2103007.1"/>
    <property type="molecule type" value="Genomic_DNA"/>
</dbReference>
<dbReference type="InterPro" id="IPR052729">
    <property type="entry name" value="Acyl/Acetyltrans_Enzymes"/>
</dbReference>